<proteinExistence type="predicted"/>
<reference evidence="2" key="1">
    <citation type="submission" date="2023-06" db="EMBL/GenBank/DDBJ databases">
        <title>Genome-scale phylogeny and comparative genomics of the fungal order Sordariales.</title>
        <authorList>
            <consortium name="Lawrence Berkeley National Laboratory"/>
            <person name="Hensen N."/>
            <person name="Bonometti L."/>
            <person name="Westerberg I."/>
            <person name="Brannstrom I.O."/>
            <person name="Guillou S."/>
            <person name="Cros-Aarteil S."/>
            <person name="Calhoun S."/>
            <person name="Haridas S."/>
            <person name="Kuo A."/>
            <person name="Mondo S."/>
            <person name="Pangilinan J."/>
            <person name="Riley R."/>
            <person name="Labutti K."/>
            <person name="Andreopoulos B."/>
            <person name="Lipzen A."/>
            <person name="Chen C."/>
            <person name="Yanf M."/>
            <person name="Daum C."/>
            <person name="Ng V."/>
            <person name="Clum A."/>
            <person name="Steindorff A."/>
            <person name="Ohm R."/>
            <person name="Martin F."/>
            <person name="Silar P."/>
            <person name="Natvig D."/>
            <person name="Lalanne C."/>
            <person name="Gautier V."/>
            <person name="Ament-Velasquez S.L."/>
            <person name="Kruys A."/>
            <person name="Hutchinson M.I."/>
            <person name="Powell A.J."/>
            <person name="Barry K."/>
            <person name="Miller A.N."/>
            <person name="Grigoriev I.V."/>
            <person name="Debuchy R."/>
            <person name="Gladieux P."/>
            <person name="Thoren M.H."/>
            <person name="Johannesson H."/>
        </authorList>
    </citation>
    <scope>NUCLEOTIDE SEQUENCE</scope>
    <source>
        <strain evidence="2">PSN4</strain>
    </source>
</reference>
<sequence length="160" mass="16167">MKSLTFTSILLAVATPALATTTAIDTAPIIYTTTSVIAVTNSPPPSPTPQTGCPTVTATRELCATCPVPLCLGLATVTQSCGCPDPVPTVFLDYPCSEGCAGIKCSTSYAVVTATATCGSPSNSLNSTKSLGSASATKTGSVVQVNGGGRMEVPWGRWFV</sequence>
<feature type="signal peptide" evidence="1">
    <location>
        <begin position="1"/>
        <end position="19"/>
    </location>
</feature>
<protein>
    <submittedName>
        <fullName evidence="2">Uncharacterized protein</fullName>
    </submittedName>
</protein>
<evidence type="ECO:0000313" key="2">
    <source>
        <dbReference type="EMBL" id="KAK1753830.1"/>
    </source>
</evidence>
<comment type="caution">
    <text evidence="2">The sequence shown here is derived from an EMBL/GenBank/DDBJ whole genome shotgun (WGS) entry which is preliminary data.</text>
</comment>
<dbReference type="Proteomes" id="UP001239445">
    <property type="component" value="Unassembled WGS sequence"/>
</dbReference>
<keyword evidence="3" id="KW-1185">Reference proteome</keyword>
<gene>
    <name evidence="2" type="ORF">QBC47DRAFT_387190</name>
</gene>
<keyword evidence="1" id="KW-0732">Signal</keyword>
<organism evidence="2 3">
    <name type="scientific">Echria macrotheca</name>
    <dbReference type="NCBI Taxonomy" id="438768"/>
    <lineage>
        <taxon>Eukaryota</taxon>
        <taxon>Fungi</taxon>
        <taxon>Dikarya</taxon>
        <taxon>Ascomycota</taxon>
        <taxon>Pezizomycotina</taxon>
        <taxon>Sordariomycetes</taxon>
        <taxon>Sordariomycetidae</taxon>
        <taxon>Sordariales</taxon>
        <taxon>Schizotheciaceae</taxon>
        <taxon>Echria</taxon>
    </lineage>
</organism>
<evidence type="ECO:0000256" key="1">
    <source>
        <dbReference type="SAM" id="SignalP"/>
    </source>
</evidence>
<accession>A0AAJ0B8U7</accession>
<dbReference type="AlphaFoldDB" id="A0AAJ0B8U7"/>
<evidence type="ECO:0000313" key="3">
    <source>
        <dbReference type="Proteomes" id="UP001239445"/>
    </source>
</evidence>
<dbReference type="EMBL" id="MU839837">
    <property type="protein sequence ID" value="KAK1753830.1"/>
    <property type="molecule type" value="Genomic_DNA"/>
</dbReference>
<name>A0AAJ0B8U7_9PEZI</name>
<feature type="chain" id="PRO_5042553098" evidence="1">
    <location>
        <begin position="20"/>
        <end position="160"/>
    </location>
</feature>